<dbReference type="GO" id="GO:0005829">
    <property type="term" value="C:cytosol"/>
    <property type="evidence" value="ECO:0007669"/>
    <property type="project" value="TreeGrafter"/>
</dbReference>
<dbReference type="FunFam" id="3.90.70.10:FF:000119">
    <property type="entry name" value="Ubiquitin specific peptidase 36"/>
    <property type="match status" value="1"/>
</dbReference>
<dbReference type="EC" id="3.4.19.12" evidence="7"/>
<comment type="similarity">
    <text evidence="2 7">Belongs to the peptidase C19 family.</text>
</comment>
<proteinExistence type="inferred from homology"/>
<dbReference type="GO" id="GO:0016579">
    <property type="term" value="P:protein deubiquitination"/>
    <property type="evidence" value="ECO:0007669"/>
    <property type="project" value="InterPro"/>
</dbReference>
<dbReference type="Gene3D" id="3.90.70.10">
    <property type="entry name" value="Cysteine proteinases"/>
    <property type="match status" value="1"/>
</dbReference>
<evidence type="ECO:0000256" key="6">
    <source>
        <dbReference type="ARBA" id="ARBA00022807"/>
    </source>
</evidence>
<evidence type="ECO:0000256" key="8">
    <source>
        <dbReference type="SAM" id="MobiDB-lite"/>
    </source>
</evidence>
<dbReference type="CDD" id="cd02661">
    <property type="entry name" value="Peptidase_C19E"/>
    <property type="match status" value="1"/>
</dbReference>
<feature type="region of interest" description="Disordered" evidence="8">
    <location>
        <begin position="594"/>
        <end position="629"/>
    </location>
</feature>
<dbReference type="PROSITE" id="PS00973">
    <property type="entry name" value="USP_2"/>
    <property type="match status" value="1"/>
</dbReference>
<keyword evidence="11" id="KW-1185">Reference proteome</keyword>
<feature type="domain" description="USP" evidence="9">
    <location>
        <begin position="146"/>
        <end position="460"/>
    </location>
</feature>
<dbReference type="PROSITE" id="PS00972">
    <property type="entry name" value="USP_1"/>
    <property type="match status" value="1"/>
</dbReference>
<evidence type="ECO:0000256" key="5">
    <source>
        <dbReference type="ARBA" id="ARBA00022801"/>
    </source>
</evidence>
<evidence type="ECO:0000313" key="10">
    <source>
        <dbReference type="EMBL" id="KAJ1909400.1"/>
    </source>
</evidence>
<dbReference type="PANTHER" id="PTHR24006">
    <property type="entry name" value="UBIQUITIN CARBOXYL-TERMINAL HYDROLASE"/>
    <property type="match status" value="1"/>
</dbReference>
<dbReference type="InterPro" id="IPR028889">
    <property type="entry name" value="USP"/>
</dbReference>
<organism evidence="10 11">
    <name type="scientific">Tieghemiomyces parasiticus</name>
    <dbReference type="NCBI Taxonomy" id="78921"/>
    <lineage>
        <taxon>Eukaryota</taxon>
        <taxon>Fungi</taxon>
        <taxon>Fungi incertae sedis</taxon>
        <taxon>Zoopagomycota</taxon>
        <taxon>Kickxellomycotina</taxon>
        <taxon>Dimargaritomycetes</taxon>
        <taxon>Dimargaritales</taxon>
        <taxon>Dimargaritaceae</taxon>
        <taxon>Tieghemiomyces</taxon>
    </lineage>
</organism>
<comment type="caution">
    <text evidence="10">The sequence shown here is derived from an EMBL/GenBank/DDBJ whole genome shotgun (WGS) entry which is preliminary data.</text>
</comment>
<dbReference type="PROSITE" id="PS50235">
    <property type="entry name" value="USP_3"/>
    <property type="match status" value="1"/>
</dbReference>
<keyword evidence="4 7" id="KW-0833">Ubl conjugation pathway</keyword>
<dbReference type="GO" id="GO:0006508">
    <property type="term" value="P:proteolysis"/>
    <property type="evidence" value="ECO:0007669"/>
    <property type="project" value="UniProtKB-KW"/>
</dbReference>
<feature type="compositionally biased region" description="Polar residues" evidence="8">
    <location>
        <begin position="477"/>
        <end position="486"/>
    </location>
</feature>
<sequence>MPRAAPALRPARIYRVTSTIPHLTSAMAPSLVDPPPAPLVHGSGRADVDHLLALQTGRQDQPFLTRRIEFKESTRPDPKMDALRRKFRAVNADAVSRDAQNATAHQQQHKQQPLVDPASGFRRAAHNLFRKDRLALGWQSIRPIGPGLHNLGNTCFLNSVLQCLTYTPPLANYLLAHGHAGQCKCSDYCVLCELERHVNRALGSGAHHSHHQQAISPKTFAGRLKAIAKHMRLGRQEDSHEFLRYVVEAMQKSCLTGFDPKMDHRIKETTLVHGIFGGYLQSQIRCGQCQHDSNTFDPFLDLSLEVRHCSSVERALQTFTKPESLSGANKYKCEKCNTLVDARKQMTVYQTPEVLTIQLKRFSFGHSMFDGKINKHVDYPESLDLAPFISPSRRTAETHTRYALYGVLVHSGGSCHSGHYFCYVKSPAGIWFRMDDSSVSQASLNTVLTRSAYLLFYVRTDKAAANRSPAPKDRTASLGSPGQTPVSKRMRLHPDSASPRSGSADADDQGELLSPEEFARLRPPAPPAKPASPATRPLEHKANPKLSTKPHSRPVTPLMPQAELIPTPASVKSGPSTASLIEAKAASPVKMSNVVKPATPTNGVRAAATSRWPTASSTASSGTSTPTRAATTITATAIGTGWTVSDLSDSPGTPRVASPVKPGSLKRKLDAIHHHSSPTVHTPPATPRPRPNSAPAKRTFQVKDLKTTVKSWDDGDTGAATAHNGGAVTLDSAKQRRRDLKLAQRRVLAEIQAKKVKNVAPDAWDRALDRGKGKKARRKVNHFADPGNKFQRHQNNKNRGGSFGRKRQKSVA</sequence>
<keyword evidence="6 7" id="KW-0788">Thiol protease</keyword>
<name>A0A9W7ZSH7_9FUNG</name>
<evidence type="ECO:0000256" key="4">
    <source>
        <dbReference type="ARBA" id="ARBA00022786"/>
    </source>
</evidence>
<accession>A0A9W7ZSH7</accession>
<evidence type="ECO:0000256" key="2">
    <source>
        <dbReference type="ARBA" id="ARBA00009085"/>
    </source>
</evidence>
<dbReference type="GO" id="GO:0004843">
    <property type="term" value="F:cysteine-type deubiquitinase activity"/>
    <property type="evidence" value="ECO:0007669"/>
    <property type="project" value="UniProtKB-UniRule"/>
</dbReference>
<feature type="region of interest" description="Disordered" evidence="8">
    <location>
        <begin position="465"/>
        <end position="576"/>
    </location>
</feature>
<dbReference type="SUPFAM" id="SSF54001">
    <property type="entry name" value="Cysteine proteinases"/>
    <property type="match status" value="1"/>
</dbReference>
<evidence type="ECO:0000313" key="11">
    <source>
        <dbReference type="Proteomes" id="UP001150569"/>
    </source>
</evidence>
<feature type="compositionally biased region" description="Basic residues" evidence="8">
    <location>
        <begin position="772"/>
        <end position="781"/>
    </location>
</feature>
<dbReference type="InterPro" id="IPR038765">
    <property type="entry name" value="Papain-like_cys_pep_sf"/>
</dbReference>
<feature type="compositionally biased region" description="Basic and acidic residues" evidence="8">
    <location>
        <begin position="465"/>
        <end position="475"/>
    </location>
</feature>
<dbReference type="Proteomes" id="UP001150569">
    <property type="component" value="Unassembled WGS sequence"/>
</dbReference>
<comment type="catalytic activity">
    <reaction evidence="1 7">
        <text>Thiol-dependent hydrolysis of ester, thioester, amide, peptide and isopeptide bonds formed by the C-terminal Gly of ubiquitin (a 76-residue protein attached to proteins as an intracellular targeting signal).</text>
        <dbReference type="EC" id="3.4.19.12"/>
    </reaction>
</comment>
<dbReference type="AlphaFoldDB" id="A0A9W7ZSH7"/>
<dbReference type="EMBL" id="JANBPT010001208">
    <property type="protein sequence ID" value="KAJ1909400.1"/>
    <property type="molecule type" value="Genomic_DNA"/>
</dbReference>
<feature type="region of interest" description="Disordered" evidence="8">
    <location>
        <begin position="711"/>
        <end position="735"/>
    </location>
</feature>
<dbReference type="InterPro" id="IPR018200">
    <property type="entry name" value="USP_CS"/>
</dbReference>
<feature type="region of interest" description="Disordered" evidence="8">
    <location>
        <begin position="642"/>
        <end position="697"/>
    </location>
</feature>
<dbReference type="InterPro" id="IPR001394">
    <property type="entry name" value="Peptidase_C19_UCH"/>
</dbReference>
<dbReference type="Pfam" id="PF00443">
    <property type="entry name" value="UCH"/>
    <property type="match status" value="1"/>
</dbReference>
<feature type="compositionally biased region" description="Polar residues" evidence="8">
    <location>
        <begin position="642"/>
        <end position="651"/>
    </location>
</feature>
<protein>
    <recommendedName>
        <fullName evidence="7">Ubiquitin carboxyl-terminal hydrolase</fullName>
        <ecNumber evidence="7">3.4.19.12</ecNumber>
    </recommendedName>
</protein>
<reference evidence="10" key="1">
    <citation type="submission" date="2022-07" db="EMBL/GenBank/DDBJ databases">
        <title>Phylogenomic reconstructions and comparative analyses of Kickxellomycotina fungi.</title>
        <authorList>
            <person name="Reynolds N.K."/>
            <person name="Stajich J.E."/>
            <person name="Barry K."/>
            <person name="Grigoriev I.V."/>
            <person name="Crous P."/>
            <person name="Smith M.E."/>
        </authorList>
    </citation>
    <scope>NUCLEOTIDE SEQUENCE</scope>
    <source>
        <strain evidence="10">RSA 861</strain>
    </source>
</reference>
<feature type="compositionally biased region" description="Low complexity" evidence="8">
    <location>
        <begin position="613"/>
        <end position="629"/>
    </location>
</feature>
<keyword evidence="3 7" id="KW-0645">Protease</keyword>
<gene>
    <name evidence="10" type="ORF">IWQ60_011194</name>
</gene>
<dbReference type="GO" id="GO:0005634">
    <property type="term" value="C:nucleus"/>
    <property type="evidence" value="ECO:0007669"/>
    <property type="project" value="TreeGrafter"/>
</dbReference>
<evidence type="ECO:0000256" key="7">
    <source>
        <dbReference type="RuleBase" id="RU366025"/>
    </source>
</evidence>
<evidence type="ECO:0000256" key="3">
    <source>
        <dbReference type="ARBA" id="ARBA00022670"/>
    </source>
</evidence>
<keyword evidence="5 7" id="KW-0378">Hydrolase</keyword>
<dbReference type="PANTHER" id="PTHR24006:SF758">
    <property type="entry name" value="UBIQUITIN CARBOXYL-TERMINAL HYDROLASE 36"/>
    <property type="match status" value="1"/>
</dbReference>
<dbReference type="InterPro" id="IPR050164">
    <property type="entry name" value="Peptidase_C19"/>
</dbReference>
<evidence type="ECO:0000256" key="1">
    <source>
        <dbReference type="ARBA" id="ARBA00000707"/>
    </source>
</evidence>
<dbReference type="OrthoDB" id="420187at2759"/>
<evidence type="ECO:0000259" key="9">
    <source>
        <dbReference type="PROSITE" id="PS50235"/>
    </source>
</evidence>
<feature type="region of interest" description="Disordered" evidence="8">
    <location>
        <begin position="767"/>
        <end position="812"/>
    </location>
</feature>